<dbReference type="STRING" id="3694.A0A2K2AKJ6"/>
<dbReference type="AlphaFoldDB" id="A0A2K2AKJ6"/>
<keyword evidence="2" id="KW-0677">Repeat</keyword>
<dbReference type="Pfam" id="PF12854">
    <property type="entry name" value="PPR_1"/>
    <property type="match status" value="1"/>
</dbReference>
<feature type="repeat" description="PPR" evidence="3">
    <location>
        <begin position="269"/>
        <end position="303"/>
    </location>
</feature>
<sequence length="319" mass="35419">MVLKALPSSSPSVAYVSSSRPNASSIGKLLSLFFSNPQKPTSSNPKNQMKNSLHTPKLCQKLQSLTLKNNTPLQKLLKKNCKSGKFTLNEAVNFFDHMINTHPTSSMSSFNLLVGSLVEFLTDFITLNTLINCFCNVKRASDGLLVFGRGFRPNAVTFSSMIKGLCVDDKIGEAVGLFKKMGLFGCWPNVLRLHDLVPNVTTYNVYLDGLCKNNCFSEAVSLFHSLENCKFESSIEILNCLINCLCKIGKLATAWDLFYRMPNKGLKPAVVTYAIMIHGLCTEGQMERAKDLLVELEDKSCTPNVVRSPLIHSCWFLPK</sequence>
<proteinExistence type="inferred from homology"/>
<dbReference type="InParanoid" id="A0A2K2AKJ6"/>
<evidence type="ECO:0000256" key="3">
    <source>
        <dbReference type="PROSITE-ProRule" id="PRU00708"/>
    </source>
</evidence>
<evidence type="ECO:0000313" key="4">
    <source>
        <dbReference type="EMBL" id="PNT38053.1"/>
    </source>
</evidence>
<dbReference type="GO" id="GO:0003729">
    <property type="term" value="F:mRNA binding"/>
    <property type="evidence" value="ECO:0000318"/>
    <property type="project" value="GO_Central"/>
</dbReference>
<dbReference type="Pfam" id="PF13041">
    <property type="entry name" value="PPR_2"/>
    <property type="match status" value="1"/>
</dbReference>
<dbReference type="Proteomes" id="UP000006729">
    <property type="component" value="Chromosome 5"/>
</dbReference>
<dbReference type="PANTHER" id="PTHR47941">
    <property type="entry name" value="PENTATRICOPEPTIDE REPEAT-CONTAINING PROTEIN 3, MITOCHONDRIAL"/>
    <property type="match status" value="1"/>
</dbReference>
<protein>
    <recommendedName>
        <fullName evidence="6">Pentatricopeptide repeat-containing protein</fullName>
    </recommendedName>
</protein>
<dbReference type="GO" id="GO:0006397">
    <property type="term" value="P:mRNA processing"/>
    <property type="evidence" value="ECO:0000318"/>
    <property type="project" value="GO_Central"/>
</dbReference>
<comment type="similarity">
    <text evidence="1">Belongs to the PPR family. P subfamily.</text>
</comment>
<reference evidence="4 5" key="1">
    <citation type="journal article" date="2006" name="Science">
        <title>The genome of black cottonwood, Populus trichocarpa (Torr. &amp; Gray).</title>
        <authorList>
            <person name="Tuskan G.A."/>
            <person name="Difazio S."/>
            <person name="Jansson S."/>
            <person name="Bohlmann J."/>
            <person name="Grigoriev I."/>
            <person name="Hellsten U."/>
            <person name="Putnam N."/>
            <person name="Ralph S."/>
            <person name="Rombauts S."/>
            <person name="Salamov A."/>
            <person name="Schein J."/>
            <person name="Sterck L."/>
            <person name="Aerts A."/>
            <person name="Bhalerao R.R."/>
            <person name="Bhalerao R.P."/>
            <person name="Blaudez D."/>
            <person name="Boerjan W."/>
            <person name="Brun A."/>
            <person name="Brunner A."/>
            <person name="Busov V."/>
            <person name="Campbell M."/>
            <person name="Carlson J."/>
            <person name="Chalot M."/>
            <person name="Chapman J."/>
            <person name="Chen G.L."/>
            <person name="Cooper D."/>
            <person name="Coutinho P.M."/>
            <person name="Couturier J."/>
            <person name="Covert S."/>
            <person name="Cronk Q."/>
            <person name="Cunningham R."/>
            <person name="Davis J."/>
            <person name="Degroeve S."/>
            <person name="Dejardin A."/>
            <person name="Depamphilis C."/>
            <person name="Detter J."/>
            <person name="Dirks B."/>
            <person name="Dubchak I."/>
            <person name="Duplessis S."/>
            <person name="Ehlting J."/>
            <person name="Ellis B."/>
            <person name="Gendler K."/>
            <person name="Goodstein D."/>
            <person name="Gribskov M."/>
            <person name="Grimwood J."/>
            <person name="Groover A."/>
            <person name="Gunter L."/>
            <person name="Hamberger B."/>
            <person name="Heinze B."/>
            <person name="Helariutta Y."/>
            <person name="Henrissat B."/>
            <person name="Holligan D."/>
            <person name="Holt R."/>
            <person name="Huang W."/>
            <person name="Islam-Faridi N."/>
            <person name="Jones S."/>
            <person name="Jones-Rhoades M."/>
            <person name="Jorgensen R."/>
            <person name="Joshi C."/>
            <person name="Kangasjarvi J."/>
            <person name="Karlsson J."/>
            <person name="Kelleher C."/>
            <person name="Kirkpatrick R."/>
            <person name="Kirst M."/>
            <person name="Kohler A."/>
            <person name="Kalluri U."/>
            <person name="Larimer F."/>
            <person name="Leebens-Mack J."/>
            <person name="Leple J.C."/>
            <person name="Locascio P."/>
            <person name="Lou Y."/>
            <person name="Lucas S."/>
            <person name="Martin F."/>
            <person name="Montanini B."/>
            <person name="Napoli C."/>
            <person name="Nelson D.R."/>
            <person name="Nelson C."/>
            <person name="Nieminen K."/>
            <person name="Nilsson O."/>
            <person name="Pereda V."/>
            <person name="Peter G."/>
            <person name="Philippe R."/>
            <person name="Pilate G."/>
            <person name="Poliakov A."/>
            <person name="Razumovskaya J."/>
            <person name="Richardson P."/>
            <person name="Rinaldi C."/>
            <person name="Ritland K."/>
            <person name="Rouze P."/>
            <person name="Ryaboy D."/>
            <person name="Schmutz J."/>
            <person name="Schrader J."/>
            <person name="Segerman B."/>
            <person name="Shin H."/>
            <person name="Siddiqui A."/>
            <person name="Sterky F."/>
            <person name="Terry A."/>
            <person name="Tsai C.J."/>
            <person name="Uberbacher E."/>
            <person name="Unneberg P."/>
            <person name="Vahala J."/>
            <person name="Wall K."/>
            <person name="Wessler S."/>
            <person name="Yang G."/>
            <person name="Yin T."/>
            <person name="Douglas C."/>
            <person name="Marra M."/>
            <person name="Sandberg G."/>
            <person name="Van de Peer Y."/>
            <person name="Rokhsar D."/>
        </authorList>
    </citation>
    <scope>NUCLEOTIDE SEQUENCE [LARGE SCALE GENOMIC DNA]</scope>
    <source>
        <strain evidence="5">cv. Nisqually</strain>
    </source>
</reference>
<dbReference type="Gene3D" id="1.25.40.10">
    <property type="entry name" value="Tetratricopeptide repeat domain"/>
    <property type="match status" value="2"/>
</dbReference>
<feature type="repeat" description="PPR" evidence="3">
    <location>
        <begin position="199"/>
        <end position="233"/>
    </location>
</feature>
<accession>A0A2K2AKJ6</accession>
<feature type="repeat" description="PPR" evidence="3">
    <location>
        <begin position="234"/>
        <end position="268"/>
    </location>
</feature>
<gene>
    <name evidence="4" type="ORF">POPTR_005G220100</name>
</gene>
<evidence type="ECO:0000313" key="5">
    <source>
        <dbReference type="Proteomes" id="UP000006729"/>
    </source>
</evidence>
<dbReference type="GO" id="GO:0005737">
    <property type="term" value="C:cytoplasm"/>
    <property type="evidence" value="ECO:0000318"/>
    <property type="project" value="GO_Central"/>
</dbReference>
<feature type="repeat" description="PPR" evidence="3">
    <location>
        <begin position="154"/>
        <end position="188"/>
    </location>
</feature>
<evidence type="ECO:0000256" key="2">
    <source>
        <dbReference type="ARBA" id="ARBA00022737"/>
    </source>
</evidence>
<dbReference type="NCBIfam" id="TIGR00756">
    <property type="entry name" value="PPR"/>
    <property type="match status" value="4"/>
</dbReference>
<evidence type="ECO:0000256" key="1">
    <source>
        <dbReference type="ARBA" id="ARBA00007626"/>
    </source>
</evidence>
<keyword evidence="5" id="KW-1185">Reference proteome</keyword>
<dbReference type="EMBL" id="CM009294">
    <property type="protein sequence ID" value="PNT38053.1"/>
    <property type="molecule type" value="Genomic_DNA"/>
</dbReference>
<evidence type="ECO:0008006" key="6">
    <source>
        <dbReference type="Google" id="ProtNLM"/>
    </source>
</evidence>
<dbReference type="InterPro" id="IPR002885">
    <property type="entry name" value="PPR_rpt"/>
</dbReference>
<dbReference type="PROSITE" id="PS51375">
    <property type="entry name" value="PPR"/>
    <property type="match status" value="4"/>
</dbReference>
<dbReference type="InterPro" id="IPR011990">
    <property type="entry name" value="TPR-like_helical_dom_sf"/>
</dbReference>
<dbReference type="Pfam" id="PF01535">
    <property type="entry name" value="PPR"/>
    <property type="match status" value="2"/>
</dbReference>
<organism evidence="4 5">
    <name type="scientific">Populus trichocarpa</name>
    <name type="common">Western balsam poplar</name>
    <name type="synonym">Populus balsamifera subsp. trichocarpa</name>
    <dbReference type="NCBI Taxonomy" id="3694"/>
    <lineage>
        <taxon>Eukaryota</taxon>
        <taxon>Viridiplantae</taxon>
        <taxon>Streptophyta</taxon>
        <taxon>Embryophyta</taxon>
        <taxon>Tracheophyta</taxon>
        <taxon>Spermatophyta</taxon>
        <taxon>Magnoliopsida</taxon>
        <taxon>eudicotyledons</taxon>
        <taxon>Gunneridae</taxon>
        <taxon>Pentapetalae</taxon>
        <taxon>rosids</taxon>
        <taxon>fabids</taxon>
        <taxon>Malpighiales</taxon>
        <taxon>Salicaceae</taxon>
        <taxon>Saliceae</taxon>
        <taxon>Populus</taxon>
    </lineage>
</organism>
<name>A0A2K2AKJ6_POPTR</name>